<feature type="transmembrane region" description="Helical" evidence="7">
    <location>
        <begin position="100"/>
        <end position="120"/>
    </location>
</feature>
<dbReference type="InterPro" id="IPR000515">
    <property type="entry name" value="MetI-like"/>
</dbReference>
<dbReference type="SUPFAM" id="SSF161098">
    <property type="entry name" value="MetI-like"/>
    <property type="match status" value="1"/>
</dbReference>
<keyword evidence="6 7" id="KW-0472">Membrane</keyword>
<gene>
    <name evidence="9" type="ORF">CEV33_1209</name>
</gene>
<evidence type="ECO:0000256" key="6">
    <source>
        <dbReference type="ARBA" id="ARBA00023136"/>
    </source>
</evidence>
<evidence type="ECO:0000256" key="1">
    <source>
        <dbReference type="ARBA" id="ARBA00004651"/>
    </source>
</evidence>
<evidence type="ECO:0000256" key="3">
    <source>
        <dbReference type="ARBA" id="ARBA00022475"/>
    </source>
</evidence>
<dbReference type="GO" id="GO:0005886">
    <property type="term" value="C:plasma membrane"/>
    <property type="evidence" value="ECO:0007669"/>
    <property type="project" value="UniProtKB-SubCell"/>
</dbReference>
<dbReference type="Pfam" id="PF00528">
    <property type="entry name" value="BPD_transp_1"/>
    <property type="match status" value="1"/>
</dbReference>
<dbReference type="CDD" id="cd06261">
    <property type="entry name" value="TM_PBP2"/>
    <property type="match status" value="1"/>
</dbReference>
<evidence type="ECO:0000256" key="4">
    <source>
        <dbReference type="ARBA" id="ARBA00022692"/>
    </source>
</evidence>
<dbReference type="RefSeq" id="WP_094540636.1">
    <property type="nucleotide sequence ID" value="NZ_JBHEER010000005.1"/>
</dbReference>
<keyword evidence="3" id="KW-1003">Cell membrane</keyword>
<dbReference type="EMBL" id="NNRL01000159">
    <property type="protein sequence ID" value="OYR12425.1"/>
    <property type="molecule type" value="Genomic_DNA"/>
</dbReference>
<protein>
    <submittedName>
        <fullName evidence="9">Binding-protein-dependent transport system inner membrane component family protein</fullName>
    </submittedName>
</protein>
<evidence type="ECO:0000313" key="10">
    <source>
        <dbReference type="Proteomes" id="UP000216478"/>
    </source>
</evidence>
<keyword evidence="4 7" id="KW-0812">Transmembrane</keyword>
<comment type="similarity">
    <text evidence="7">Belongs to the binding-protein-dependent transport system permease family.</text>
</comment>
<dbReference type="PANTHER" id="PTHR30151:SF38">
    <property type="entry name" value="ALIPHATIC SULFONATES TRANSPORT PERMEASE PROTEIN SSUC-RELATED"/>
    <property type="match status" value="1"/>
</dbReference>
<evidence type="ECO:0000259" key="8">
    <source>
        <dbReference type="PROSITE" id="PS50928"/>
    </source>
</evidence>
<feature type="transmembrane region" description="Helical" evidence="7">
    <location>
        <begin position="12"/>
        <end position="32"/>
    </location>
</feature>
<accession>A0A256FC31</accession>
<feature type="transmembrane region" description="Helical" evidence="7">
    <location>
        <begin position="224"/>
        <end position="243"/>
    </location>
</feature>
<sequence>MAQIHAEDRPSGCVFFLSLGLFGLLWAALAYLKADPTVLPGPVDVARVFWSETIAGRLPRELVATLLRVAVSFTLAMAAGSLLGFLLGRYRILNRWADPWVTIFMNLPALVLIVLCYLWIGLNEVAAIVAVTLNKTAMVMITVRQGVRAFDPMLEDLAAVARLSGRERLRHLVLPQLAPWLAVAARNGIAVIWKIVLVVEFLGRSNGIGFRIHLYFQQFEITHVLVYSLAFVAVMLIVEQGVIQRWEARATRWKRQ</sequence>
<dbReference type="GO" id="GO:0055085">
    <property type="term" value="P:transmembrane transport"/>
    <property type="evidence" value="ECO:0007669"/>
    <property type="project" value="InterPro"/>
</dbReference>
<feature type="transmembrane region" description="Helical" evidence="7">
    <location>
        <begin position="66"/>
        <end position="88"/>
    </location>
</feature>
<proteinExistence type="inferred from homology"/>
<comment type="subcellular location">
    <subcellularLocation>
        <location evidence="1 7">Cell membrane</location>
        <topology evidence="1 7">Multi-pass membrane protein</topology>
    </subcellularLocation>
</comment>
<dbReference type="PROSITE" id="PS50928">
    <property type="entry name" value="ABC_TM1"/>
    <property type="match status" value="1"/>
</dbReference>
<dbReference type="PANTHER" id="PTHR30151">
    <property type="entry name" value="ALKANE SULFONATE ABC TRANSPORTER-RELATED, MEMBRANE SUBUNIT"/>
    <property type="match status" value="1"/>
</dbReference>
<dbReference type="InterPro" id="IPR035906">
    <property type="entry name" value="MetI-like_sf"/>
</dbReference>
<keyword evidence="2 7" id="KW-0813">Transport</keyword>
<dbReference type="AlphaFoldDB" id="A0A256FC31"/>
<organism evidence="9 10">
    <name type="scientific">Brucella grignonensis</name>
    <dbReference type="NCBI Taxonomy" id="94627"/>
    <lineage>
        <taxon>Bacteria</taxon>
        <taxon>Pseudomonadati</taxon>
        <taxon>Pseudomonadota</taxon>
        <taxon>Alphaproteobacteria</taxon>
        <taxon>Hyphomicrobiales</taxon>
        <taxon>Brucellaceae</taxon>
        <taxon>Brucella/Ochrobactrum group</taxon>
        <taxon>Brucella</taxon>
    </lineage>
</organism>
<dbReference type="Proteomes" id="UP000216478">
    <property type="component" value="Unassembled WGS sequence"/>
</dbReference>
<dbReference type="Gene3D" id="1.10.3720.10">
    <property type="entry name" value="MetI-like"/>
    <property type="match status" value="1"/>
</dbReference>
<name>A0A256FC31_9HYPH</name>
<evidence type="ECO:0000256" key="7">
    <source>
        <dbReference type="RuleBase" id="RU363032"/>
    </source>
</evidence>
<evidence type="ECO:0000256" key="2">
    <source>
        <dbReference type="ARBA" id="ARBA00022448"/>
    </source>
</evidence>
<comment type="caution">
    <text evidence="9">The sequence shown here is derived from an EMBL/GenBank/DDBJ whole genome shotgun (WGS) entry which is preliminary data.</text>
</comment>
<dbReference type="OrthoDB" id="8443696at2"/>
<evidence type="ECO:0000313" key="9">
    <source>
        <dbReference type="EMBL" id="OYR12425.1"/>
    </source>
</evidence>
<feature type="domain" description="ABC transmembrane type-1" evidence="8">
    <location>
        <begin position="62"/>
        <end position="244"/>
    </location>
</feature>
<keyword evidence="5 7" id="KW-1133">Transmembrane helix</keyword>
<reference evidence="9 10" key="1">
    <citation type="submission" date="2017-07" db="EMBL/GenBank/DDBJ databases">
        <title>Phylogenetic study on the rhizospheric bacterium Ochrobactrum sp. A44.</title>
        <authorList>
            <person name="Krzyzanowska D.M."/>
            <person name="Ossowicki A."/>
            <person name="Rajewska M."/>
            <person name="Maciag T."/>
            <person name="Kaczynski Z."/>
            <person name="Czerwicka M."/>
            <person name="Jafra S."/>
        </authorList>
    </citation>
    <scope>NUCLEOTIDE SEQUENCE [LARGE SCALE GENOMIC DNA]</scope>
    <source>
        <strain evidence="9 10">OgA9a</strain>
    </source>
</reference>
<keyword evidence="10" id="KW-1185">Reference proteome</keyword>
<evidence type="ECO:0000256" key="5">
    <source>
        <dbReference type="ARBA" id="ARBA00022989"/>
    </source>
</evidence>